<keyword evidence="2" id="KW-1185">Reference proteome</keyword>
<proteinExistence type="predicted"/>
<dbReference type="EMBL" id="VOPL01000004">
    <property type="protein sequence ID" value="TXB68546.1"/>
    <property type="molecule type" value="Genomic_DNA"/>
</dbReference>
<dbReference type="AlphaFoldDB" id="A0A5C6S2R3"/>
<name>A0A5C6S2R3_9RHOB</name>
<gene>
    <name evidence="1" type="ORF">FQV27_11180</name>
</gene>
<sequence>MRYHSGHDIRMGDRVSMSGRPGVVVFSIDHDEFSPGYSREDWASLASGVMLDVAGWGLVHMHGPPDLDLELISRAK</sequence>
<evidence type="ECO:0000313" key="1">
    <source>
        <dbReference type="EMBL" id="TXB68546.1"/>
    </source>
</evidence>
<comment type="caution">
    <text evidence="1">The sequence shown here is derived from an EMBL/GenBank/DDBJ whole genome shotgun (WGS) entry which is preliminary data.</text>
</comment>
<dbReference type="OrthoDB" id="9135677at2"/>
<dbReference type="RefSeq" id="WP_147098438.1">
    <property type="nucleotide sequence ID" value="NZ_JBHUFH010000012.1"/>
</dbReference>
<protein>
    <submittedName>
        <fullName evidence="1">Uncharacterized protein</fullName>
    </submittedName>
</protein>
<reference evidence="1 2" key="1">
    <citation type="submission" date="2019-08" db="EMBL/GenBank/DDBJ databases">
        <authorList>
            <person name="Ye J."/>
        </authorList>
    </citation>
    <scope>NUCLEOTIDE SEQUENCE [LARGE SCALE GENOMIC DNA]</scope>
    <source>
        <strain evidence="1 2">TK008</strain>
    </source>
</reference>
<organism evidence="1 2">
    <name type="scientific">Paracoccus aurantiacus</name>
    <dbReference type="NCBI Taxonomy" id="2599412"/>
    <lineage>
        <taxon>Bacteria</taxon>
        <taxon>Pseudomonadati</taxon>
        <taxon>Pseudomonadota</taxon>
        <taxon>Alphaproteobacteria</taxon>
        <taxon>Rhodobacterales</taxon>
        <taxon>Paracoccaceae</taxon>
        <taxon>Paracoccus</taxon>
    </lineage>
</organism>
<accession>A0A5C6S2R3</accession>
<evidence type="ECO:0000313" key="2">
    <source>
        <dbReference type="Proteomes" id="UP000321562"/>
    </source>
</evidence>
<dbReference type="Proteomes" id="UP000321562">
    <property type="component" value="Unassembled WGS sequence"/>
</dbReference>